<name>A0A934V9U6_9BACT</name>
<dbReference type="Pfam" id="PF13649">
    <property type="entry name" value="Methyltransf_25"/>
    <property type="match status" value="1"/>
</dbReference>
<dbReference type="Gene3D" id="3.40.50.150">
    <property type="entry name" value="Vaccinia Virus protein VP39"/>
    <property type="match status" value="1"/>
</dbReference>
<protein>
    <submittedName>
        <fullName evidence="3">Class I SAM-dependent methyltransferase</fullName>
    </submittedName>
</protein>
<organism evidence="3 4">
    <name type="scientific">Haloferula rosea</name>
    <dbReference type="NCBI Taxonomy" id="490093"/>
    <lineage>
        <taxon>Bacteria</taxon>
        <taxon>Pseudomonadati</taxon>
        <taxon>Verrucomicrobiota</taxon>
        <taxon>Verrucomicrobiia</taxon>
        <taxon>Verrucomicrobiales</taxon>
        <taxon>Verrucomicrobiaceae</taxon>
        <taxon>Haloferula</taxon>
    </lineage>
</organism>
<dbReference type="SUPFAM" id="SSF53335">
    <property type="entry name" value="S-adenosyl-L-methionine-dependent methyltransferases"/>
    <property type="match status" value="1"/>
</dbReference>
<accession>A0A934V9U6</accession>
<gene>
    <name evidence="3" type="ORF">JIN81_01190</name>
</gene>
<keyword evidence="3" id="KW-0489">Methyltransferase</keyword>
<dbReference type="Proteomes" id="UP000658278">
    <property type="component" value="Unassembled WGS sequence"/>
</dbReference>
<dbReference type="InterPro" id="IPR041698">
    <property type="entry name" value="Methyltransf_25"/>
</dbReference>
<dbReference type="GO" id="GO:0032259">
    <property type="term" value="P:methylation"/>
    <property type="evidence" value="ECO:0007669"/>
    <property type="project" value="UniProtKB-KW"/>
</dbReference>
<reference evidence="3" key="1">
    <citation type="submission" date="2021-01" db="EMBL/GenBank/DDBJ databases">
        <title>Modified the classification status of verrucomicrobia.</title>
        <authorList>
            <person name="Feng X."/>
        </authorList>
    </citation>
    <scope>NUCLEOTIDE SEQUENCE</scope>
    <source>
        <strain evidence="3">KCTC 22201</strain>
    </source>
</reference>
<evidence type="ECO:0000313" key="4">
    <source>
        <dbReference type="Proteomes" id="UP000658278"/>
    </source>
</evidence>
<dbReference type="EMBL" id="JAENII010000001">
    <property type="protein sequence ID" value="MBK1825618.1"/>
    <property type="molecule type" value="Genomic_DNA"/>
</dbReference>
<dbReference type="PANTHER" id="PTHR43861">
    <property type="entry name" value="TRANS-ACONITATE 2-METHYLTRANSFERASE-RELATED"/>
    <property type="match status" value="1"/>
</dbReference>
<evidence type="ECO:0000313" key="3">
    <source>
        <dbReference type="EMBL" id="MBK1825618.1"/>
    </source>
</evidence>
<evidence type="ECO:0000256" key="1">
    <source>
        <dbReference type="ARBA" id="ARBA00022679"/>
    </source>
</evidence>
<evidence type="ECO:0000259" key="2">
    <source>
        <dbReference type="Pfam" id="PF13649"/>
    </source>
</evidence>
<comment type="caution">
    <text evidence="3">The sequence shown here is derived from an EMBL/GenBank/DDBJ whole genome shotgun (WGS) entry which is preliminary data.</text>
</comment>
<dbReference type="AlphaFoldDB" id="A0A934V9U6"/>
<sequence>MPASQHSPYDLIAKQWDATRSGFRPGEETFLEAFVELLPSGGRVLDLGCGTGRPNGAYLTRAGLTWHGIDASGELLARARAHVPRGTSELADLKHYQIPAGLDGVIAWDSLFHLERGDQTALFHRLAASLLPGAPFLFTSGGSPQEPFSDTMWNVEFHYDAHPPDQLPAELQGAGFEVIRSQLLEEPSGGRNKGRLAALAIRLPVTAPAS</sequence>
<feature type="domain" description="Methyltransferase" evidence="2">
    <location>
        <begin position="44"/>
        <end position="133"/>
    </location>
</feature>
<dbReference type="GO" id="GO:0008168">
    <property type="term" value="F:methyltransferase activity"/>
    <property type="evidence" value="ECO:0007669"/>
    <property type="project" value="UniProtKB-KW"/>
</dbReference>
<proteinExistence type="predicted"/>
<keyword evidence="1" id="KW-0808">Transferase</keyword>
<keyword evidence="4" id="KW-1185">Reference proteome</keyword>
<dbReference type="InterPro" id="IPR029063">
    <property type="entry name" value="SAM-dependent_MTases_sf"/>
</dbReference>
<dbReference type="RefSeq" id="WP_234044368.1">
    <property type="nucleotide sequence ID" value="NZ_JAENII010000001.1"/>
</dbReference>
<dbReference type="CDD" id="cd02440">
    <property type="entry name" value="AdoMet_MTases"/>
    <property type="match status" value="1"/>
</dbReference>